<dbReference type="OrthoDB" id="9782620at2"/>
<organism evidence="9 10">
    <name type="scientific">Rubrobacter taiwanensis</name>
    <dbReference type="NCBI Taxonomy" id="185139"/>
    <lineage>
        <taxon>Bacteria</taxon>
        <taxon>Bacillati</taxon>
        <taxon>Actinomycetota</taxon>
        <taxon>Rubrobacteria</taxon>
        <taxon>Rubrobacterales</taxon>
        <taxon>Rubrobacteraceae</taxon>
        <taxon>Rubrobacter</taxon>
    </lineage>
</organism>
<evidence type="ECO:0000256" key="4">
    <source>
        <dbReference type="ARBA" id="ARBA00022801"/>
    </source>
</evidence>
<keyword evidence="5" id="KW-0190">Covalent protein-DNA linkage</keyword>
<keyword evidence="3" id="KW-0227">DNA damage</keyword>
<keyword evidence="2 8" id="KW-0645">Protease</keyword>
<evidence type="ECO:0000313" key="10">
    <source>
        <dbReference type="Proteomes" id="UP000295244"/>
    </source>
</evidence>
<dbReference type="SUPFAM" id="SSF143081">
    <property type="entry name" value="BB1717-like"/>
    <property type="match status" value="1"/>
</dbReference>
<dbReference type="PANTHER" id="PTHR13604:SF0">
    <property type="entry name" value="ABASIC SITE PROCESSING PROTEIN HMCES"/>
    <property type="match status" value="1"/>
</dbReference>
<proteinExistence type="inferred from homology"/>
<gene>
    <name evidence="9" type="ORF">E0L93_00820</name>
</gene>
<evidence type="ECO:0000256" key="7">
    <source>
        <dbReference type="ARBA" id="ARBA00023239"/>
    </source>
</evidence>
<keyword evidence="4 8" id="KW-0378">Hydrolase</keyword>
<evidence type="ECO:0000256" key="5">
    <source>
        <dbReference type="ARBA" id="ARBA00023124"/>
    </source>
</evidence>
<dbReference type="EC" id="3.4.-.-" evidence="8"/>
<comment type="caution">
    <text evidence="9">The sequence shown here is derived from an EMBL/GenBank/DDBJ whole genome shotgun (WGS) entry which is preliminary data.</text>
</comment>
<keyword evidence="6" id="KW-0238">DNA-binding</keyword>
<dbReference type="InterPro" id="IPR003738">
    <property type="entry name" value="SRAP"/>
</dbReference>
<dbReference type="GO" id="GO:0106300">
    <property type="term" value="P:protein-DNA covalent cross-linking repair"/>
    <property type="evidence" value="ECO:0007669"/>
    <property type="project" value="InterPro"/>
</dbReference>
<evidence type="ECO:0000256" key="6">
    <source>
        <dbReference type="ARBA" id="ARBA00023125"/>
    </source>
</evidence>
<dbReference type="GO" id="GO:0003697">
    <property type="term" value="F:single-stranded DNA binding"/>
    <property type="evidence" value="ECO:0007669"/>
    <property type="project" value="InterPro"/>
</dbReference>
<dbReference type="InterPro" id="IPR036590">
    <property type="entry name" value="SRAP-like"/>
</dbReference>
<comment type="similarity">
    <text evidence="1 8">Belongs to the SOS response-associated peptidase family.</text>
</comment>
<dbReference type="RefSeq" id="WP_132687288.1">
    <property type="nucleotide sequence ID" value="NZ_SKBU01000002.1"/>
</dbReference>
<dbReference type="GO" id="GO:0016829">
    <property type="term" value="F:lyase activity"/>
    <property type="evidence" value="ECO:0007669"/>
    <property type="project" value="UniProtKB-KW"/>
</dbReference>
<accession>A0A4R1BS55</accession>
<keyword evidence="10" id="KW-1185">Reference proteome</keyword>
<keyword evidence="7" id="KW-0456">Lyase</keyword>
<evidence type="ECO:0000256" key="8">
    <source>
        <dbReference type="RuleBase" id="RU364100"/>
    </source>
</evidence>
<protein>
    <recommendedName>
        <fullName evidence="8">Abasic site processing protein</fullName>
        <ecNumber evidence="8">3.4.-.-</ecNumber>
    </recommendedName>
</protein>
<dbReference type="GO" id="GO:0006508">
    <property type="term" value="P:proteolysis"/>
    <property type="evidence" value="ECO:0007669"/>
    <property type="project" value="UniProtKB-KW"/>
</dbReference>
<dbReference type="PANTHER" id="PTHR13604">
    <property type="entry name" value="DC12-RELATED"/>
    <property type="match status" value="1"/>
</dbReference>
<evidence type="ECO:0000256" key="3">
    <source>
        <dbReference type="ARBA" id="ARBA00022763"/>
    </source>
</evidence>
<dbReference type="Proteomes" id="UP000295244">
    <property type="component" value="Unassembled WGS sequence"/>
</dbReference>
<dbReference type="Pfam" id="PF02586">
    <property type="entry name" value="SRAP"/>
    <property type="match status" value="1"/>
</dbReference>
<evidence type="ECO:0000256" key="1">
    <source>
        <dbReference type="ARBA" id="ARBA00008136"/>
    </source>
</evidence>
<dbReference type="GO" id="GO:0008233">
    <property type="term" value="F:peptidase activity"/>
    <property type="evidence" value="ECO:0007669"/>
    <property type="project" value="UniProtKB-KW"/>
</dbReference>
<reference evidence="9 10" key="1">
    <citation type="submission" date="2019-03" db="EMBL/GenBank/DDBJ databases">
        <title>Whole genome sequence of a novel Rubrobacter taiwanensis strain, isolated from Yellowstone National Park.</title>
        <authorList>
            <person name="Freed S."/>
            <person name="Ramaley R.F."/>
            <person name="Kyndt J.A."/>
        </authorList>
    </citation>
    <scope>NUCLEOTIDE SEQUENCE [LARGE SCALE GENOMIC DNA]</scope>
    <source>
        <strain evidence="9 10">Yellowstone</strain>
    </source>
</reference>
<dbReference type="EMBL" id="SKBU01000002">
    <property type="protein sequence ID" value="TCJ20590.1"/>
    <property type="molecule type" value="Genomic_DNA"/>
</dbReference>
<dbReference type="Gene3D" id="3.90.1680.10">
    <property type="entry name" value="SOS response associated peptidase-like"/>
    <property type="match status" value="1"/>
</dbReference>
<sequence length="219" mass="24781">MCGRYTLATERETLARAFGVSGVPELPPRYNIAPTQSVPAVRLAGGERRMELLRWGLIPFWAKDPEIGYRMINARAETVAEKPAYREAFRRRRCLMVADGFYEWKKLNGGKQPYYFRLRSGEPFAFAGLWERWEGPDGPVESCALITTGPNAVVGEVHDRMPVILEPEDYGVWLEAEDPDLLRSLLRPYSGDGLVAYPVGRRVNNPRNDEPSVIEPLEA</sequence>
<name>A0A4R1BS55_9ACTN</name>
<evidence type="ECO:0000313" key="9">
    <source>
        <dbReference type="EMBL" id="TCJ20590.1"/>
    </source>
</evidence>
<evidence type="ECO:0000256" key="2">
    <source>
        <dbReference type="ARBA" id="ARBA00022670"/>
    </source>
</evidence>
<dbReference type="AlphaFoldDB" id="A0A4R1BS55"/>